<dbReference type="PANTHER" id="PTHR14614">
    <property type="entry name" value="HEPATOCELLULAR CARCINOMA-ASSOCIATED ANTIGEN"/>
    <property type="match status" value="1"/>
</dbReference>
<dbReference type="EMBL" id="CAXAMN010023684">
    <property type="protein sequence ID" value="CAK9079710.1"/>
    <property type="molecule type" value="Genomic_DNA"/>
</dbReference>
<reference evidence="2 3" key="1">
    <citation type="submission" date="2024-02" db="EMBL/GenBank/DDBJ databases">
        <authorList>
            <person name="Chen Y."/>
            <person name="Shah S."/>
            <person name="Dougan E. K."/>
            <person name="Thang M."/>
            <person name="Chan C."/>
        </authorList>
    </citation>
    <scope>NUCLEOTIDE SEQUENCE [LARGE SCALE GENOMIC DNA]</scope>
</reference>
<dbReference type="InterPro" id="IPR029063">
    <property type="entry name" value="SAM-dependent_MTases_sf"/>
</dbReference>
<dbReference type="Gene3D" id="3.40.50.150">
    <property type="entry name" value="Vaccinia Virus protein VP39"/>
    <property type="match status" value="2"/>
</dbReference>
<evidence type="ECO:0000313" key="3">
    <source>
        <dbReference type="Proteomes" id="UP001642484"/>
    </source>
</evidence>
<dbReference type="PANTHER" id="PTHR14614:SF123">
    <property type="entry name" value="OS04G0645500 PROTEIN"/>
    <property type="match status" value="1"/>
</dbReference>
<evidence type="ECO:0000313" key="2">
    <source>
        <dbReference type="EMBL" id="CAK9079710.1"/>
    </source>
</evidence>
<dbReference type="InterPro" id="IPR019410">
    <property type="entry name" value="Methyltransf_16"/>
</dbReference>
<keyword evidence="3" id="KW-1185">Reference proteome</keyword>
<comment type="caution">
    <text evidence="2">The sequence shown here is derived from an EMBL/GenBank/DDBJ whole genome shotgun (WGS) entry which is preliminary data.</text>
</comment>
<organism evidence="2 3">
    <name type="scientific">Durusdinium trenchii</name>
    <dbReference type="NCBI Taxonomy" id="1381693"/>
    <lineage>
        <taxon>Eukaryota</taxon>
        <taxon>Sar</taxon>
        <taxon>Alveolata</taxon>
        <taxon>Dinophyceae</taxon>
        <taxon>Suessiales</taxon>
        <taxon>Symbiodiniaceae</taxon>
        <taxon>Durusdinium</taxon>
    </lineage>
</organism>
<dbReference type="EMBL" id="CAXAMN010023673">
    <property type="protein sequence ID" value="CAK9079600.1"/>
    <property type="molecule type" value="Genomic_DNA"/>
</dbReference>
<dbReference type="Pfam" id="PF10294">
    <property type="entry name" value="Methyltransf_16"/>
    <property type="match status" value="1"/>
</dbReference>
<proteinExistence type="predicted"/>
<protein>
    <submittedName>
        <fullName evidence="2">Uncharacterized protein</fullName>
    </submittedName>
</protein>
<name>A0ABP0PUJ6_9DINO</name>
<evidence type="ECO:0000313" key="1">
    <source>
        <dbReference type="EMBL" id="CAK9079600.1"/>
    </source>
</evidence>
<gene>
    <name evidence="1" type="ORF">CCMP2556_LOCUS39178</name>
    <name evidence="2" type="ORF">CCMP2556_LOCUS39213</name>
</gene>
<accession>A0ABP0PUJ6</accession>
<sequence length="347" mass="37780">MEISSDEDEDEDEALEKRVRDAAAETLVTWALLPNTADARHRFDDHGSDYLICDVAGRRIRVAQNRARQGELGVTGCCVWDAAVVLARYLEWADDLRVSRTKTQATATVLDAVRGLRCLELGAGSSCHLSHTNKEPGCGLAGLAAAALGGLAIGQSSVDMARKNSVKECIRGFKLYSSSVLTLCCIEVTLTDRDETLFLLERNARNFAAEHCQDHRPRRSGKMSAAVGTEATCCSPPCARHLDWSEPLELDHPETPFQVILAADCLYSLEGAAALAAVVNALCCEPESAAFGAKVLLSQELRAPEVLESFLEKVIRAFRVSRLPSPPTLEQAAPCVMLYRLQPRCTH</sequence>
<dbReference type="Proteomes" id="UP001642484">
    <property type="component" value="Unassembled WGS sequence"/>
</dbReference>